<feature type="transmembrane region" description="Helical" evidence="1">
    <location>
        <begin position="47"/>
        <end position="67"/>
    </location>
</feature>
<evidence type="ECO:0000313" key="4">
    <source>
        <dbReference type="Proteomes" id="UP000094893"/>
    </source>
</evidence>
<evidence type="ECO:0000313" key="3">
    <source>
        <dbReference type="EMBL" id="OCX76265.1"/>
    </source>
</evidence>
<accession>A0A1C2I8P3</accession>
<reference evidence="3 4" key="1">
    <citation type="journal article" date="2016" name="Int. J. Mol. Sci.">
        <title>Comparative genomics of the extreme acidophile Acidithiobacillus thiooxidans reveals intraspecific divergence and niche adaptation.</title>
        <authorList>
            <person name="Zhang X."/>
            <person name="Feng X."/>
            <person name="Tao J."/>
            <person name="Ma L."/>
            <person name="Xiao Y."/>
            <person name="Liang Y."/>
            <person name="Liu X."/>
            <person name="Yin H."/>
        </authorList>
    </citation>
    <scope>NUCLEOTIDE SEQUENCE [LARGE SCALE GENOMIC DNA]</scope>
    <source>
        <strain evidence="3 4">A02</strain>
    </source>
</reference>
<keyword evidence="1" id="KW-0812">Transmembrane</keyword>
<proteinExistence type="predicted"/>
<protein>
    <submittedName>
        <fullName evidence="3">Uncharacterized protein</fullName>
    </submittedName>
</protein>
<comment type="caution">
    <text evidence="3">The sequence shown here is derived from an EMBL/GenBank/DDBJ whole genome shotgun (WGS) entry which is preliminary data.</text>
</comment>
<dbReference type="AlphaFoldDB" id="A0A1C2I8P3"/>
<keyword evidence="2" id="KW-0732">Signal</keyword>
<dbReference type="Proteomes" id="UP000094893">
    <property type="component" value="Unassembled WGS sequence"/>
</dbReference>
<keyword evidence="1" id="KW-0472">Membrane</keyword>
<evidence type="ECO:0000256" key="1">
    <source>
        <dbReference type="SAM" id="Phobius"/>
    </source>
</evidence>
<name>A0A1C2I8P3_ACITH</name>
<dbReference type="EMBL" id="LWSA01000028">
    <property type="protein sequence ID" value="OCX76265.1"/>
    <property type="molecule type" value="Genomic_DNA"/>
</dbReference>
<evidence type="ECO:0000256" key="2">
    <source>
        <dbReference type="SAM" id="SignalP"/>
    </source>
</evidence>
<gene>
    <name evidence="3" type="ORF">A6P07_02920</name>
</gene>
<feature type="signal peptide" evidence="2">
    <location>
        <begin position="1"/>
        <end position="26"/>
    </location>
</feature>
<keyword evidence="1" id="KW-1133">Transmembrane helix</keyword>
<organism evidence="3 4">
    <name type="scientific">Acidithiobacillus thiooxidans</name>
    <name type="common">Thiobacillus thiooxidans</name>
    <dbReference type="NCBI Taxonomy" id="930"/>
    <lineage>
        <taxon>Bacteria</taxon>
        <taxon>Pseudomonadati</taxon>
        <taxon>Pseudomonadota</taxon>
        <taxon>Acidithiobacillia</taxon>
        <taxon>Acidithiobacillales</taxon>
        <taxon>Acidithiobacillaceae</taxon>
        <taxon>Acidithiobacillus</taxon>
    </lineage>
</organism>
<dbReference type="RefSeq" id="WP_024893252.1">
    <property type="nucleotide sequence ID" value="NZ_LWRZ01000239.1"/>
</dbReference>
<sequence length="124" mass="12240">MKTKTRFNWKKLMAHSAIAVAGVAVAGVAVASTAGGPFSTMSTFINTYFLPGVGAIGVAGGIGYAAIHGFKHDYGKAVVGAGVATGGGIVINNSSWFASKAGVSAATIGAHLPLAVLTLHAIGL</sequence>
<feature type="chain" id="PRO_5009838015" evidence="2">
    <location>
        <begin position="27"/>
        <end position="124"/>
    </location>
</feature>